<feature type="compositionally biased region" description="Low complexity" evidence="1">
    <location>
        <begin position="155"/>
        <end position="169"/>
    </location>
</feature>
<dbReference type="Proteomes" id="UP001172101">
    <property type="component" value="Unassembled WGS sequence"/>
</dbReference>
<accession>A0AA40AK66</accession>
<proteinExistence type="predicted"/>
<dbReference type="GeneID" id="85325212"/>
<comment type="caution">
    <text evidence="2">The sequence shown here is derived from an EMBL/GenBank/DDBJ whole genome shotgun (WGS) entry which is preliminary data.</text>
</comment>
<protein>
    <submittedName>
        <fullName evidence="2">Uncharacterized protein</fullName>
    </submittedName>
</protein>
<organism evidence="2 3">
    <name type="scientific">Lasiosphaeria miniovina</name>
    <dbReference type="NCBI Taxonomy" id="1954250"/>
    <lineage>
        <taxon>Eukaryota</taxon>
        <taxon>Fungi</taxon>
        <taxon>Dikarya</taxon>
        <taxon>Ascomycota</taxon>
        <taxon>Pezizomycotina</taxon>
        <taxon>Sordariomycetes</taxon>
        <taxon>Sordariomycetidae</taxon>
        <taxon>Sordariales</taxon>
        <taxon>Lasiosphaeriaceae</taxon>
        <taxon>Lasiosphaeria</taxon>
    </lineage>
</organism>
<reference evidence="2" key="1">
    <citation type="submission" date="2023-06" db="EMBL/GenBank/DDBJ databases">
        <title>Genome-scale phylogeny and comparative genomics of the fungal order Sordariales.</title>
        <authorList>
            <consortium name="Lawrence Berkeley National Laboratory"/>
            <person name="Hensen N."/>
            <person name="Bonometti L."/>
            <person name="Westerberg I."/>
            <person name="Brannstrom I.O."/>
            <person name="Guillou S."/>
            <person name="Cros-Aarteil S."/>
            <person name="Calhoun S."/>
            <person name="Haridas S."/>
            <person name="Kuo A."/>
            <person name="Mondo S."/>
            <person name="Pangilinan J."/>
            <person name="Riley R."/>
            <person name="LaButti K."/>
            <person name="Andreopoulos B."/>
            <person name="Lipzen A."/>
            <person name="Chen C."/>
            <person name="Yanf M."/>
            <person name="Daum C."/>
            <person name="Ng V."/>
            <person name="Clum A."/>
            <person name="Steindorff A."/>
            <person name="Ohm R."/>
            <person name="Martin F."/>
            <person name="Silar P."/>
            <person name="Natvig D."/>
            <person name="Lalanne C."/>
            <person name="Gautier V."/>
            <person name="Ament-velasquez S.L."/>
            <person name="Kruys A."/>
            <person name="Hutchinson M.I."/>
            <person name="Powell A.J."/>
            <person name="Barry K."/>
            <person name="Miller A.N."/>
            <person name="Grigoriev I.V."/>
            <person name="Debuchy R."/>
            <person name="Gladieux P."/>
            <person name="Thoren M.H."/>
            <person name="Johannesson H."/>
        </authorList>
    </citation>
    <scope>NUCLEOTIDE SEQUENCE</scope>
    <source>
        <strain evidence="2">SMH2392-1A</strain>
    </source>
</reference>
<dbReference type="EMBL" id="JAUIRO010000004">
    <property type="protein sequence ID" value="KAK0717376.1"/>
    <property type="molecule type" value="Genomic_DNA"/>
</dbReference>
<dbReference type="RefSeq" id="XP_060296169.1">
    <property type="nucleotide sequence ID" value="XM_060441942.1"/>
</dbReference>
<gene>
    <name evidence="2" type="ORF">B0T26DRAFT_709758</name>
</gene>
<evidence type="ECO:0000256" key="1">
    <source>
        <dbReference type="SAM" id="MobiDB-lite"/>
    </source>
</evidence>
<feature type="compositionally biased region" description="Polar residues" evidence="1">
    <location>
        <begin position="95"/>
        <end position="115"/>
    </location>
</feature>
<feature type="compositionally biased region" description="Low complexity" evidence="1">
    <location>
        <begin position="71"/>
        <end position="89"/>
    </location>
</feature>
<keyword evidence="3" id="KW-1185">Reference proteome</keyword>
<feature type="compositionally biased region" description="Polar residues" evidence="1">
    <location>
        <begin position="144"/>
        <end position="154"/>
    </location>
</feature>
<sequence length="273" mass="29507">MPLFRKIFSGGSSHGSPPQAGASWNSLESTPTTSSLPNPSPTSSLLPATTTEPPTKTTVTAEALTSPTFLPSGSISPPESPPATETPHALEPVTEAQTSGSGQTPGQYATRTLANVSPRPPTAGGFNPWYPPKPRVGSERSTKSELSAFSGSPVSSRSNTASTAATSISSTATSIRKLTTRATAGLDLRKEARQNRHPKKATCEQTFSTYCLEWGALREWLHRRFEGYDFDENELRVPNVEHDSYKFNTPEPLTAKDKADIHKLRWDYDSSKE</sequence>
<feature type="region of interest" description="Disordered" evidence="1">
    <location>
        <begin position="1"/>
        <end position="169"/>
    </location>
</feature>
<name>A0AA40AK66_9PEZI</name>
<evidence type="ECO:0000313" key="3">
    <source>
        <dbReference type="Proteomes" id="UP001172101"/>
    </source>
</evidence>
<dbReference type="AlphaFoldDB" id="A0AA40AK66"/>
<feature type="compositionally biased region" description="Low complexity" evidence="1">
    <location>
        <begin position="26"/>
        <end position="63"/>
    </location>
</feature>
<evidence type="ECO:0000313" key="2">
    <source>
        <dbReference type="EMBL" id="KAK0717376.1"/>
    </source>
</evidence>